<reference evidence="1 2" key="1">
    <citation type="journal article" date="2019" name="Commun. Biol.">
        <title>The bagworm genome reveals a unique fibroin gene that provides high tensile strength.</title>
        <authorList>
            <person name="Kono N."/>
            <person name="Nakamura H."/>
            <person name="Ohtoshi R."/>
            <person name="Tomita M."/>
            <person name="Numata K."/>
            <person name="Arakawa K."/>
        </authorList>
    </citation>
    <scope>NUCLEOTIDE SEQUENCE [LARGE SCALE GENOMIC DNA]</scope>
</reference>
<proteinExistence type="predicted"/>
<dbReference type="AlphaFoldDB" id="A0A4C1XQ22"/>
<evidence type="ECO:0000313" key="2">
    <source>
        <dbReference type="Proteomes" id="UP000299102"/>
    </source>
</evidence>
<comment type="caution">
    <text evidence="1">The sequence shown here is derived from an EMBL/GenBank/DDBJ whole genome shotgun (WGS) entry which is preliminary data.</text>
</comment>
<accession>A0A4C1XQ22</accession>
<gene>
    <name evidence="1" type="ORF">EVAR_50290_1</name>
</gene>
<organism evidence="1 2">
    <name type="scientific">Eumeta variegata</name>
    <name type="common">Bagworm moth</name>
    <name type="synonym">Eumeta japonica</name>
    <dbReference type="NCBI Taxonomy" id="151549"/>
    <lineage>
        <taxon>Eukaryota</taxon>
        <taxon>Metazoa</taxon>
        <taxon>Ecdysozoa</taxon>
        <taxon>Arthropoda</taxon>
        <taxon>Hexapoda</taxon>
        <taxon>Insecta</taxon>
        <taxon>Pterygota</taxon>
        <taxon>Neoptera</taxon>
        <taxon>Endopterygota</taxon>
        <taxon>Lepidoptera</taxon>
        <taxon>Glossata</taxon>
        <taxon>Ditrysia</taxon>
        <taxon>Tineoidea</taxon>
        <taxon>Psychidae</taxon>
        <taxon>Oiketicinae</taxon>
        <taxon>Eumeta</taxon>
    </lineage>
</organism>
<dbReference type="Proteomes" id="UP000299102">
    <property type="component" value="Unassembled WGS sequence"/>
</dbReference>
<keyword evidence="2" id="KW-1185">Reference proteome</keyword>
<evidence type="ECO:0000313" key="1">
    <source>
        <dbReference type="EMBL" id="GBP65941.1"/>
    </source>
</evidence>
<sequence length="260" mass="29914">MYRRTKPQANSNCYQMIDELSISIFKVSKAQMSSLGKYWANCVGIPSPSTGPRARAWEPRKLIIRLPEPPSHSLISDCGAGRYFRTVRCGLRAIGDHRHQSDGNVRDRQLKALFKPNRKYKSSRRVCSLCHRKTISLDPVARARQHAECASQSTKWINFDVIESTQRLGLAPPFVRRFPFYRMRKVDLSVFTDIEIETEAGIRGGIESKICVRTGNNKIENTTGIGFLIELYEFPKWPEMHQQSYNMRCSDSFTRSSYVR</sequence>
<protein>
    <submittedName>
        <fullName evidence="1">Uncharacterized protein</fullName>
    </submittedName>
</protein>
<dbReference type="EMBL" id="BGZK01000943">
    <property type="protein sequence ID" value="GBP65941.1"/>
    <property type="molecule type" value="Genomic_DNA"/>
</dbReference>
<name>A0A4C1XQ22_EUMVA</name>